<dbReference type="GO" id="GO:0019323">
    <property type="term" value="P:pentose catabolic process"/>
    <property type="evidence" value="ECO:0007669"/>
    <property type="project" value="TreeGrafter"/>
</dbReference>
<dbReference type="RefSeq" id="WP_112531469.1">
    <property type="nucleotide sequence ID" value="NZ_JACHXN010000010.1"/>
</dbReference>
<dbReference type="PANTHER" id="PTHR22789">
    <property type="entry name" value="FUCULOSE PHOSPHATE ALDOLASE"/>
    <property type="match status" value="1"/>
</dbReference>
<dbReference type="Proteomes" id="UP000554520">
    <property type="component" value="Unassembled WGS sequence"/>
</dbReference>
<comment type="caution">
    <text evidence="4">The sequence shown here is derived from an EMBL/GenBank/DDBJ whole genome shotgun (WGS) entry which is preliminary data.</text>
</comment>
<dbReference type="SMART" id="SM01007">
    <property type="entry name" value="Aldolase_II"/>
    <property type="match status" value="1"/>
</dbReference>
<dbReference type="InterPro" id="IPR050197">
    <property type="entry name" value="Aldolase_class_II_sugar_metab"/>
</dbReference>
<evidence type="ECO:0000256" key="2">
    <source>
        <dbReference type="ARBA" id="ARBA00023239"/>
    </source>
</evidence>
<dbReference type="Pfam" id="PF00596">
    <property type="entry name" value="Aldolase_II"/>
    <property type="match status" value="1"/>
</dbReference>
<protein>
    <submittedName>
        <fullName evidence="4">Ribulose-5-phosphate 4-epimerase/fuculose-1-phosphate aldolase</fullName>
    </submittedName>
</protein>
<proteinExistence type="predicted"/>
<keyword evidence="2" id="KW-0456">Lyase</keyword>
<dbReference type="AlphaFoldDB" id="A0A839UE58"/>
<dbReference type="Gene3D" id="3.40.225.10">
    <property type="entry name" value="Class II aldolase/adducin N-terminal domain"/>
    <property type="match status" value="1"/>
</dbReference>
<sequence length="252" mass="27722">MTINQPPLSGSVEQKLREEVAACTLILNSLDILGYSGHVSARLPDGKHLLIQSFDQSRASLRRDDLLICDLDGVVVAGPEGIRAPAEVYLHTEILRARPDVQAVAHFHDDLATTFTIVKNRPLLPVKNHAIRWASGIPVHPDPSHVSDATLGRALAKTLGQKQALQIRAHGQVIVAESVKHLLIDSIHFVENAKALYDAHMLGEVEPLTAGELEDFGRTFNRDRHVHKLWKYYAGRAIDSGIVPADWSYAAP</sequence>
<dbReference type="InterPro" id="IPR001303">
    <property type="entry name" value="Aldolase_II/adducin_N"/>
</dbReference>
<dbReference type="InterPro" id="IPR036409">
    <property type="entry name" value="Aldolase_II/adducin_N_sf"/>
</dbReference>
<keyword evidence="1" id="KW-0479">Metal-binding</keyword>
<dbReference type="EMBL" id="JACHXN010000010">
    <property type="protein sequence ID" value="MBB3146991.1"/>
    <property type="molecule type" value="Genomic_DNA"/>
</dbReference>
<keyword evidence="5" id="KW-1185">Reference proteome</keyword>
<dbReference type="SUPFAM" id="SSF53639">
    <property type="entry name" value="AraD/HMP-PK domain-like"/>
    <property type="match status" value="1"/>
</dbReference>
<gene>
    <name evidence="4" type="ORF">FHS21_003407</name>
</gene>
<evidence type="ECO:0000313" key="4">
    <source>
        <dbReference type="EMBL" id="MBB3146991.1"/>
    </source>
</evidence>
<accession>A0A839UE58</accession>
<evidence type="ECO:0000259" key="3">
    <source>
        <dbReference type="SMART" id="SM01007"/>
    </source>
</evidence>
<dbReference type="PANTHER" id="PTHR22789:SF0">
    <property type="entry name" value="3-OXO-TETRONATE 4-PHOSPHATE DECARBOXYLASE-RELATED"/>
    <property type="match status" value="1"/>
</dbReference>
<name>A0A839UE58_9HYPH</name>
<dbReference type="GO" id="GO:0005829">
    <property type="term" value="C:cytosol"/>
    <property type="evidence" value="ECO:0007669"/>
    <property type="project" value="TreeGrafter"/>
</dbReference>
<dbReference type="GO" id="GO:0046872">
    <property type="term" value="F:metal ion binding"/>
    <property type="evidence" value="ECO:0007669"/>
    <property type="project" value="UniProtKB-KW"/>
</dbReference>
<feature type="domain" description="Class II aldolase/adducin N-terminal" evidence="3">
    <location>
        <begin position="18"/>
        <end position="197"/>
    </location>
</feature>
<reference evidence="4 5" key="1">
    <citation type="submission" date="2020-08" db="EMBL/GenBank/DDBJ databases">
        <title>Genomic Encyclopedia of Type Strains, Phase III (KMG-III): the genomes of soil and plant-associated and newly described type strains.</title>
        <authorList>
            <person name="Whitman W."/>
        </authorList>
    </citation>
    <scope>NUCLEOTIDE SEQUENCE [LARGE SCALE GENOMIC DNA]</scope>
    <source>
        <strain evidence="4 5">CECT 7015</strain>
    </source>
</reference>
<dbReference type="GO" id="GO:0016832">
    <property type="term" value="F:aldehyde-lyase activity"/>
    <property type="evidence" value="ECO:0007669"/>
    <property type="project" value="TreeGrafter"/>
</dbReference>
<organism evidence="4 5">
    <name type="scientific">Phyllobacterium trifolii</name>
    <dbReference type="NCBI Taxonomy" id="300193"/>
    <lineage>
        <taxon>Bacteria</taxon>
        <taxon>Pseudomonadati</taxon>
        <taxon>Pseudomonadota</taxon>
        <taxon>Alphaproteobacteria</taxon>
        <taxon>Hyphomicrobiales</taxon>
        <taxon>Phyllobacteriaceae</taxon>
        <taxon>Phyllobacterium</taxon>
    </lineage>
</organism>
<evidence type="ECO:0000256" key="1">
    <source>
        <dbReference type="ARBA" id="ARBA00022723"/>
    </source>
</evidence>
<evidence type="ECO:0000313" key="5">
    <source>
        <dbReference type="Proteomes" id="UP000554520"/>
    </source>
</evidence>